<dbReference type="eggNOG" id="KOG2533">
    <property type="taxonomic scope" value="Eukaryota"/>
</dbReference>
<evidence type="ECO:0000256" key="5">
    <source>
        <dbReference type="ARBA" id="ARBA00023136"/>
    </source>
</evidence>
<feature type="transmembrane region" description="Helical" evidence="7">
    <location>
        <begin position="270"/>
        <end position="291"/>
    </location>
</feature>
<dbReference type="InterPro" id="IPR011701">
    <property type="entry name" value="MFS"/>
</dbReference>
<dbReference type="Proteomes" id="UP000002037">
    <property type="component" value="Unassembled WGS sequence"/>
</dbReference>
<keyword evidence="4 7" id="KW-1133">Transmembrane helix</keyword>
<dbReference type="PANTHER" id="PTHR43791">
    <property type="entry name" value="PERMEASE-RELATED"/>
    <property type="match status" value="1"/>
</dbReference>
<dbReference type="FunFam" id="1.20.1250.20:FF:000247">
    <property type="entry name" value="MFS general substrate transporter"/>
    <property type="match status" value="1"/>
</dbReference>
<keyword evidence="3 7" id="KW-0812">Transmembrane</keyword>
<dbReference type="SUPFAM" id="SSF103473">
    <property type="entry name" value="MFS general substrate transporter"/>
    <property type="match status" value="1"/>
</dbReference>
<dbReference type="HOGENOM" id="CLU_001265_2_2_1"/>
<dbReference type="Pfam" id="PF07690">
    <property type="entry name" value="MFS_1"/>
    <property type="match status" value="1"/>
</dbReference>
<dbReference type="VEuPathDB" id="FungiDB:CTRG_04011"/>
<dbReference type="GeneID" id="8296989"/>
<dbReference type="STRING" id="294747.C5MCR0"/>
<dbReference type="KEGG" id="ctp:CTRG_04011"/>
<evidence type="ECO:0008006" key="10">
    <source>
        <dbReference type="Google" id="ProtNLM"/>
    </source>
</evidence>
<organism evidence="8 9">
    <name type="scientific">Candida tropicalis (strain ATCC MYA-3404 / T1)</name>
    <name type="common">Yeast</name>
    <dbReference type="NCBI Taxonomy" id="294747"/>
    <lineage>
        <taxon>Eukaryota</taxon>
        <taxon>Fungi</taxon>
        <taxon>Dikarya</taxon>
        <taxon>Ascomycota</taxon>
        <taxon>Saccharomycotina</taxon>
        <taxon>Pichiomycetes</taxon>
        <taxon>Debaryomycetaceae</taxon>
        <taxon>Candida/Lodderomyces clade</taxon>
        <taxon>Candida</taxon>
    </lineage>
</organism>
<feature type="region of interest" description="Disordered" evidence="6">
    <location>
        <begin position="1"/>
        <end position="20"/>
    </location>
</feature>
<accession>C5MCR0</accession>
<evidence type="ECO:0000256" key="4">
    <source>
        <dbReference type="ARBA" id="ARBA00022989"/>
    </source>
</evidence>
<dbReference type="AlphaFoldDB" id="C5MCR0"/>
<dbReference type="OrthoDB" id="1935484at2759"/>
<dbReference type="GO" id="GO:0016020">
    <property type="term" value="C:membrane"/>
    <property type="evidence" value="ECO:0007669"/>
    <property type="project" value="UniProtKB-SubCell"/>
</dbReference>
<dbReference type="RefSeq" id="XP_002549714.1">
    <property type="nucleotide sequence ID" value="XM_002549668.1"/>
</dbReference>
<keyword evidence="2" id="KW-0813">Transport</keyword>
<gene>
    <name evidence="8" type="ORF">CTRG_04011</name>
</gene>
<keyword evidence="9" id="KW-1185">Reference proteome</keyword>
<evidence type="ECO:0000313" key="9">
    <source>
        <dbReference type="Proteomes" id="UP000002037"/>
    </source>
</evidence>
<name>C5MCR0_CANTT</name>
<dbReference type="InterPro" id="IPR036259">
    <property type="entry name" value="MFS_trans_sf"/>
</dbReference>
<feature type="transmembrane region" description="Helical" evidence="7">
    <location>
        <begin position="509"/>
        <end position="531"/>
    </location>
</feature>
<keyword evidence="5 7" id="KW-0472">Membrane</keyword>
<feature type="transmembrane region" description="Helical" evidence="7">
    <location>
        <begin position="206"/>
        <end position="225"/>
    </location>
</feature>
<feature type="transmembrane region" description="Helical" evidence="7">
    <location>
        <begin position="349"/>
        <end position="372"/>
    </location>
</feature>
<dbReference type="GO" id="GO:0022857">
    <property type="term" value="F:transmembrane transporter activity"/>
    <property type="evidence" value="ECO:0007669"/>
    <property type="project" value="InterPro"/>
</dbReference>
<evidence type="ECO:0000256" key="3">
    <source>
        <dbReference type="ARBA" id="ARBA00022692"/>
    </source>
</evidence>
<feature type="transmembrane region" description="Helical" evidence="7">
    <location>
        <begin position="445"/>
        <end position="465"/>
    </location>
</feature>
<feature type="transmembrane region" description="Helical" evidence="7">
    <location>
        <begin position="237"/>
        <end position="258"/>
    </location>
</feature>
<comment type="subcellular location">
    <subcellularLocation>
        <location evidence="1">Membrane</location>
        <topology evidence="1">Multi-pass membrane protein</topology>
    </subcellularLocation>
</comment>
<protein>
    <recommendedName>
        <fullName evidence="10">Major facilitator superfamily (MFS) profile domain-containing protein</fullName>
    </recommendedName>
</protein>
<sequence>MSRANSIKKKENNVNNSVENKIQVEDKSSLNSLNMDKGYIEITAESKKESASIEEDQLVNNPFLDPKVAEYYDNLYQSCNYESYSAFDPNFEWTESEEKKVIHKINYRVALTSCFLFISLQVARGNFAQAVSDNLLNDLGLTTNDYNTGNTIFTVAFLLAEIPSQLISKALGPDIFIPVQICSWSVVALCQAALSGKTSFYITRALIGALEGGFIADLVLWLSYFFTSKELPIRLSWFWTTLALVQVGTSLLAFGILRMRGVAGMAGWRWLFLLEGIFTLCIGISGFYLMVPSAVQTKNWMHPKGWFTEREEKIVVNRILRDDPTKGSMNNRQGLTLKQLVKSLHDVDIFPIFAIGVMAYIGTMTFNSYFVLLNRQMGFSTFDTNLLMIPPQVLHIICLLLITWTSERLNERCFVAVVSPIYAATIMGIIRWWPGSGIQQWPTYVLNMLYFGQPYIHAICVAWVSRNSNGVRTRSISSALYNMAVQLSNIIGQNIYRQDDLPLYKRGNMQLFCFSLATIPIILLTKVYYVYKNKKRDEIWSSMTEEEKENYRMNTKDEGTRRLDFRFAH</sequence>
<dbReference type="Gene3D" id="1.20.1250.20">
    <property type="entry name" value="MFS general substrate transporter like domains"/>
    <property type="match status" value="2"/>
</dbReference>
<feature type="transmembrane region" description="Helical" evidence="7">
    <location>
        <begin position="414"/>
        <end position="433"/>
    </location>
</feature>
<evidence type="ECO:0000256" key="1">
    <source>
        <dbReference type="ARBA" id="ARBA00004141"/>
    </source>
</evidence>
<proteinExistence type="predicted"/>
<evidence type="ECO:0000256" key="2">
    <source>
        <dbReference type="ARBA" id="ARBA00022448"/>
    </source>
</evidence>
<dbReference type="FunFam" id="1.20.1250.20:FF:000106">
    <property type="entry name" value="MFS transporter, putative"/>
    <property type="match status" value="1"/>
</dbReference>
<evidence type="ECO:0000313" key="8">
    <source>
        <dbReference type="EMBL" id="EER32340.1"/>
    </source>
</evidence>
<dbReference type="EMBL" id="GG692399">
    <property type="protein sequence ID" value="EER32340.1"/>
    <property type="molecule type" value="Genomic_DNA"/>
</dbReference>
<evidence type="ECO:0000256" key="6">
    <source>
        <dbReference type="SAM" id="MobiDB-lite"/>
    </source>
</evidence>
<dbReference type="PANTHER" id="PTHR43791:SF29">
    <property type="entry name" value="MAJOR FACILITATOR SUPERFAMILY (MFS) PROFILE DOMAIN-CONTAINING PROTEIN"/>
    <property type="match status" value="1"/>
</dbReference>
<reference evidence="8 9" key="1">
    <citation type="journal article" date="2009" name="Nature">
        <title>Evolution of pathogenicity and sexual reproduction in eight Candida genomes.</title>
        <authorList>
            <person name="Butler G."/>
            <person name="Rasmussen M.D."/>
            <person name="Lin M.F."/>
            <person name="Santos M.A."/>
            <person name="Sakthikumar S."/>
            <person name="Munro C.A."/>
            <person name="Rheinbay E."/>
            <person name="Grabherr M."/>
            <person name="Forche A."/>
            <person name="Reedy J.L."/>
            <person name="Agrafioti I."/>
            <person name="Arnaud M.B."/>
            <person name="Bates S."/>
            <person name="Brown A.J."/>
            <person name="Brunke S."/>
            <person name="Costanzo M.C."/>
            <person name="Fitzpatrick D.A."/>
            <person name="de Groot P.W."/>
            <person name="Harris D."/>
            <person name="Hoyer L.L."/>
            <person name="Hube B."/>
            <person name="Klis F.M."/>
            <person name="Kodira C."/>
            <person name="Lennard N."/>
            <person name="Logue M.E."/>
            <person name="Martin R."/>
            <person name="Neiman A.M."/>
            <person name="Nikolaou E."/>
            <person name="Quail M.A."/>
            <person name="Quinn J."/>
            <person name="Santos M.C."/>
            <person name="Schmitzberger F.F."/>
            <person name="Sherlock G."/>
            <person name="Shah P."/>
            <person name="Silverstein K.A."/>
            <person name="Skrzypek M.S."/>
            <person name="Soll D."/>
            <person name="Staggs R."/>
            <person name="Stansfield I."/>
            <person name="Stumpf M.P."/>
            <person name="Sudbery P.E."/>
            <person name="Srikantha T."/>
            <person name="Zeng Q."/>
            <person name="Berman J."/>
            <person name="Berriman M."/>
            <person name="Heitman J."/>
            <person name="Gow N.A."/>
            <person name="Lorenz M.C."/>
            <person name="Birren B.W."/>
            <person name="Kellis M."/>
            <person name="Cuomo C.A."/>
        </authorList>
    </citation>
    <scope>NUCLEOTIDE SEQUENCE [LARGE SCALE GENOMIC DNA]</scope>
    <source>
        <strain evidence="9">ATCC MYA-3404 / T1</strain>
    </source>
</reference>
<evidence type="ECO:0000256" key="7">
    <source>
        <dbReference type="SAM" id="Phobius"/>
    </source>
</evidence>